<dbReference type="Proteomes" id="UP000291838">
    <property type="component" value="Unassembled WGS sequence"/>
</dbReference>
<dbReference type="EMBL" id="SDWS01000001">
    <property type="protein sequence ID" value="RYB96739.1"/>
    <property type="molecule type" value="Genomic_DNA"/>
</dbReference>
<dbReference type="OrthoDB" id="9811425at2"/>
<dbReference type="InterPro" id="IPR001509">
    <property type="entry name" value="Epimerase_deHydtase"/>
</dbReference>
<feature type="region of interest" description="Disordered" evidence="2">
    <location>
        <begin position="115"/>
        <end position="137"/>
    </location>
</feature>
<name>A0A4Q2S8I4_9ACTN</name>
<organism evidence="4 5">
    <name type="scientific">Nocardioides glacieisoli</name>
    <dbReference type="NCBI Taxonomy" id="1168730"/>
    <lineage>
        <taxon>Bacteria</taxon>
        <taxon>Bacillati</taxon>
        <taxon>Actinomycetota</taxon>
        <taxon>Actinomycetes</taxon>
        <taxon>Propionibacteriales</taxon>
        <taxon>Nocardioidaceae</taxon>
        <taxon>Nocardioides</taxon>
    </lineage>
</organism>
<dbReference type="InterPro" id="IPR036291">
    <property type="entry name" value="NAD(P)-bd_dom_sf"/>
</dbReference>
<dbReference type="RefSeq" id="WP_129473686.1">
    <property type="nucleotide sequence ID" value="NZ_SDWS01000001.1"/>
</dbReference>
<proteinExistence type="inferred from homology"/>
<gene>
    <name evidence="4" type="ORF">EUA06_04065</name>
</gene>
<dbReference type="AlphaFoldDB" id="A0A4Q2S8I4"/>
<evidence type="ECO:0000313" key="4">
    <source>
        <dbReference type="EMBL" id="RYB96739.1"/>
    </source>
</evidence>
<feature type="domain" description="NAD-dependent epimerase/dehydratase" evidence="3">
    <location>
        <begin position="4"/>
        <end position="229"/>
    </location>
</feature>
<dbReference type="PANTHER" id="PTHR43000">
    <property type="entry name" value="DTDP-D-GLUCOSE 4,6-DEHYDRATASE-RELATED"/>
    <property type="match status" value="1"/>
</dbReference>
<keyword evidence="5" id="KW-1185">Reference proteome</keyword>
<feature type="compositionally biased region" description="Basic and acidic residues" evidence="2">
    <location>
        <begin position="125"/>
        <end position="135"/>
    </location>
</feature>
<reference evidence="4 5" key="1">
    <citation type="submission" date="2019-01" db="EMBL/GenBank/DDBJ databases">
        <title>Novel species of Nocardioides.</title>
        <authorList>
            <person name="Liu Q."/>
            <person name="Xin Y.-H."/>
        </authorList>
    </citation>
    <scope>NUCLEOTIDE SEQUENCE [LARGE SCALE GENOMIC DNA]</scope>
    <source>
        <strain evidence="4 5">HLT3-15</strain>
    </source>
</reference>
<dbReference type="Pfam" id="PF01370">
    <property type="entry name" value="Epimerase"/>
    <property type="match status" value="1"/>
</dbReference>
<sequence>MTTLVSGAAGFVGSAACGALARAGHEVHALVRPGTSTRRLVGLPVEVHRVDLHDRTALTDVVARVGPRVVVHAAASAGHGAGDRDSLWLDTVQATVRLLDALDTAPPARVVHVASSTEYAPSPRALREDDPRPPECPRGAAKAAAWLAVREWAGSRGVGVTALRLFRVYGPHEPEGRLVPAILRALDDGTPVPLPSGPVGRDWVHVDDVAEACVRATRDVVATQVLNVGRGVSLPPEAVVAAFGDAAGREVPVLPGAWDRRAIDVEHWRADLTALEAAWGWRPGIDLPSGAELTLRAHRGERVGA</sequence>
<evidence type="ECO:0000259" key="3">
    <source>
        <dbReference type="Pfam" id="PF01370"/>
    </source>
</evidence>
<evidence type="ECO:0000313" key="5">
    <source>
        <dbReference type="Proteomes" id="UP000291838"/>
    </source>
</evidence>
<dbReference type="Gene3D" id="3.40.50.720">
    <property type="entry name" value="NAD(P)-binding Rossmann-like Domain"/>
    <property type="match status" value="1"/>
</dbReference>
<comment type="caution">
    <text evidence="4">The sequence shown here is derived from an EMBL/GenBank/DDBJ whole genome shotgun (WGS) entry which is preliminary data.</text>
</comment>
<evidence type="ECO:0000256" key="2">
    <source>
        <dbReference type="SAM" id="MobiDB-lite"/>
    </source>
</evidence>
<accession>A0A4Q2S8I4</accession>
<dbReference type="SUPFAM" id="SSF51735">
    <property type="entry name" value="NAD(P)-binding Rossmann-fold domains"/>
    <property type="match status" value="1"/>
</dbReference>
<protein>
    <submittedName>
        <fullName evidence="4">SDR family oxidoreductase</fullName>
    </submittedName>
</protein>
<comment type="similarity">
    <text evidence="1">Belongs to the NAD(P)-dependent epimerase/dehydratase family.</text>
</comment>
<evidence type="ECO:0000256" key="1">
    <source>
        <dbReference type="ARBA" id="ARBA00007637"/>
    </source>
</evidence>